<protein>
    <submittedName>
        <fullName evidence="1">Uncharacterized protein</fullName>
    </submittedName>
</protein>
<accession>A0AAE0F3I7</accession>
<name>A0AAE0F3I7_9CHLO</name>
<organism evidence="1 2">
    <name type="scientific">Cymbomonas tetramitiformis</name>
    <dbReference type="NCBI Taxonomy" id="36881"/>
    <lineage>
        <taxon>Eukaryota</taxon>
        <taxon>Viridiplantae</taxon>
        <taxon>Chlorophyta</taxon>
        <taxon>Pyramimonadophyceae</taxon>
        <taxon>Pyramimonadales</taxon>
        <taxon>Pyramimonadaceae</taxon>
        <taxon>Cymbomonas</taxon>
    </lineage>
</organism>
<dbReference type="Proteomes" id="UP001190700">
    <property type="component" value="Unassembled WGS sequence"/>
</dbReference>
<keyword evidence="2" id="KW-1185">Reference proteome</keyword>
<proteinExistence type="predicted"/>
<comment type="caution">
    <text evidence="1">The sequence shown here is derived from an EMBL/GenBank/DDBJ whole genome shotgun (WGS) entry which is preliminary data.</text>
</comment>
<dbReference type="AlphaFoldDB" id="A0AAE0F3I7"/>
<evidence type="ECO:0000313" key="2">
    <source>
        <dbReference type="Proteomes" id="UP001190700"/>
    </source>
</evidence>
<reference evidence="1 2" key="1">
    <citation type="journal article" date="2015" name="Genome Biol. Evol.">
        <title>Comparative Genomics of a Bacterivorous Green Alga Reveals Evolutionary Causalities and Consequences of Phago-Mixotrophic Mode of Nutrition.</title>
        <authorList>
            <person name="Burns J.A."/>
            <person name="Paasch A."/>
            <person name="Narechania A."/>
            <person name="Kim E."/>
        </authorList>
    </citation>
    <scope>NUCLEOTIDE SEQUENCE [LARGE SCALE GENOMIC DNA]</scope>
    <source>
        <strain evidence="1 2">PLY_AMNH</strain>
    </source>
</reference>
<gene>
    <name evidence="1" type="ORF">CYMTET_41519</name>
</gene>
<evidence type="ECO:0000313" key="1">
    <source>
        <dbReference type="EMBL" id="KAK3249040.1"/>
    </source>
</evidence>
<dbReference type="EMBL" id="LGRX02027621">
    <property type="protein sequence ID" value="KAK3249040.1"/>
    <property type="molecule type" value="Genomic_DNA"/>
</dbReference>
<sequence length="261" mass="29895">MFSSTQVTYASVPMEVWNDRILCNNNAYQICMLSFTCKHFYVKFFKSSEGVPLQDARLSSPRRLRQLLETNWGCDTENPCEGMPTKILEECMSFVDEHYRKVVCKCATSSTASERPRLVLSLTKVRANVLRVICAFLRFSPCMPQLEHGDAKRAFLNVAHLVFKNSASSRSDIMKLQRQNRKNACETCYVQRTVCFDCRARGRSQTESLSHDNLVKLQANLVAGNVLVNKKLDDLFGKAWLTEFVITPQDFDLKLHGMNRK</sequence>